<evidence type="ECO:0000259" key="10">
    <source>
        <dbReference type="PROSITE" id="PS50893"/>
    </source>
</evidence>
<keyword evidence="3" id="KW-1003">Cell membrane</keyword>
<dbReference type="Pfam" id="PF00005">
    <property type="entry name" value="ABC_tran"/>
    <property type="match status" value="1"/>
</dbReference>
<keyword evidence="13" id="KW-1185">Reference proteome</keyword>
<dbReference type="SUPFAM" id="SSF90123">
    <property type="entry name" value="ABC transporter transmembrane region"/>
    <property type="match status" value="1"/>
</dbReference>
<evidence type="ECO:0000256" key="9">
    <source>
        <dbReference type="SAM" id="Phobius"/>
    </source>
</evidence>
<dbReference type="GO" id="GO:0005524">
    <property type="term" value="F:ATP binding"/>
    <property type="evidence" value="ECO:0007669"/>
    <property type="project" value="UniProtKB-KW"/>
</dbReference>
<dbReference type="Gene3D" id="1.20.1560.10">
    <property type="entry name" value="ABC transporter type 1, transmembrane domain"/>
    <property type="match status" value="1"/>
</dbReference>
<evidence type="ECO:0000256" key="6">
    <source>
        <dbReference type="ARBA" id="ARBA00022840"/>
    </source>
</evidence>
<dbReference type="PANTHER" id="PTHR24223:SF399">
    <property type="entry name" value="ABC TRANSPORTER ATNG"/>
    <property type="match status" value="1"/>
</dbReference>
<dbReference type="SMART" id="SM00382">
    <property type="entry name" value="AAA"/>
    <property type="match status" value="1"/>
</dbReference>
<evidence type="ECO:0000259" key="11">
    <source>
        <dbReference type="PROSITE" id="PS50929"/>
    </source>
</evidence>
<dbReference type="EMBL" id="JASWJB010000300">
    <property type="protein sequence ID" value="KAK2591920.1"/>
    <property type="molecule type" value="Genomic_DNA"/>
</dbReference>
<dbReference type="InterPro" id="IPR027417">
    <property type="entry name" value="P-loop_NTPase"/>
</dbReference>
<keyword evidence="4 9" id="KW-0812">Transmembrane</keyword>
<keyword evidence="5" id="KW-0547">Nucleotide-binding</keyword>
<feature type="domain" description="ABC transmembrane type-1" evidence="11">
    <location>
        <begin position="17"/>
        <end position="178"/>
    </location>
</feature>
<gene>
    <name evidence="12" type="ORF">QQS21_010394</name>
</gene>
<keyword evidence="6" id="KW-0067">ATP-binding</keyword>
<keyword evidence="8 9" id="KW-0472">Membrane</keyword>
<dbReference type="CDD" id="cd03244">
    <property type="entry name" value="ABCC_MRP_domain2"/>
    <property type="match status" value="1"/>
</dbReference>
<dbReference type="InterPro" id="IPR003593">
    <property type="entry name" value="AAA+_ATPase"/>
</dbReference>
<organism evidence="12 13">
    <name type="scientific">Conoideocrella luteorostrata</name>
    <dbReference type="NCBI Taxonomy" id="1105319"/>
    <lineage>
        <taxon>Eukaryota</taxon>
        <taxon>Fungi</taxon>
        <taxon>Dikarya</taxon>
        <taxon>Ascomycota</taxon>
        <taxon>Pezizomycotina</taxon>
        <taxon>Sordariomycetes</taxon>
        <taxon>Hypocreomycetidae</taxon>
        <taxon>Hypocreales</taxon>
        <taxon>Clavicipitaceae</taxon>
        <taxon>Conoideocrella</taxon>
    </lineage>
</organism>
<accession>A0AAJ0CF49</accession>
<evidence type="ECO:0000256" key="3">
    <source>
        <dbReference type="ARBA" id="ARBA00022475"/>
    </source>
</evidence>
<dbReference type="AlphaFoldDB" id="A0AAJ0CF49"/>
<dbReference type="Pfam" id="PF00664">
    <property type="entry name" value="ABC_membrane"/>
    <property type="match status" value="1"/>
</dbReference>
<evidence type="ECO:0000256" key="2">
    <source>
        <dbReference type="ARBA" id="ARBA00022448"/>
    </source>
</evidence>
<dbReference type="InterPro" id="IPR003439">
    <property type="entry name" value="ABC_transporter-like_ATP-bd"/>
</dbReference>
<feature type="transmembrane region" description="Helical" evidence="9">
    <location>
        <begin position="20"/>
        <end position="51"/>
    </location>
</feature>
<protein>
    <submittedName>
        <fullName evidence="12">Uncharacterized protein</fullName>
    </submittedName>
</protein>
<name>A0AAJ0CF49_9HYPO</name>
<dbReference type="InterPro" id="IPR036640">
    <property type="entry name" value="ABC1_TM_sf"/>
</dbReference>
<dbReference type="CDD" id="cd18580">
    <property type="entry name" value="ABC_6TM_ABCC_D2"/>
    <property type="match status" value="1"/>
</dbReference>
<dbReference type="Gene3D" id="3.40.50.300">
    <property type="entry name" value="P-loop containing nucleotide triphosphate hydrolases"/>
    <property type="match status" value="1"/>
</dbReference>
<dbReference type="GO" id="GO:0140359">
    <property type="term" value="F:ABC-type transporter activity"/>
    <property type="evidence" value="ECO:0007669"/>
    <property type="project" value="InterPro"/>
</dbReference>
<dbReference type="InterPro" id="IPR050173">
    <property type="entry name" value="ABC_transporter_C-like"/>
</dbReference>
<dbReference type="FunFam" id="3.40.50.300:FF:000630">
    <property type="entry name" value="ATP-binding cassette (ABC) transporter, putative"/>
    <property type="match status" value="1"/>
</dbReference>
<dbReference type="PANTHER" id="PTHR24223">
    <property type="entry name" value="ATP-BINDING CASSETTE SUB-FAMILY C"/>
    <property type="match status" value="1"/>
</dbReference>
<dbReference type="SUPFAM" id="SSF52540">
    <property type="entry name" value="P-loop containing nucleoside triphosphate hydrolases"/>
    <property type="match status" value="1"/>
</dbReference>
<dbReference type="GO" id="GO:0005886">
    <property type="term" value="C:plasma membrane"/>
    <property type="evidence" value="ECO:0007669"/>
    <property type="project" value="UniProtKB-SubCell"/>
</dbReference>
<proteinExistence type="predicted"/>
<keyword evidence="2" id="KW-0813">Transport</keyword>
<feature type="domain" description="ABC transporter" evidence="10">
    <location>
        <begin position="215"/>
        <end position="448"/>
    </location>
</feature>
<evidence type="ECO:0000256" key="5">
    <source>
        <dbReference type="ARBA" id="ARBA00022741"/>
    </source>
</evidence>
<dbReference type="Proteomes" id="UP001251528">
    <property type="component" value="Unassembled WGS sequence"/>
</dbReference>
<dbReference type="GO" id="GO:0016887">
    <property type="term" value="F:ATP hydrolysis activity"/>
    <property type="evidence" value="ECO:0007669"/>
    <property type="project" value="InterPro"/>
</dbReference>
<evidence type="ECO:0000256" key="8">
    <source>
        <dbReference type="ARBA" id="ARBA00023136"/>
    </source>
</evidence>
<dbReference type="PROSITE" id="PS50893">
    <property type="entry name" value="ABC_TRANSPORTER_2"/>
    <property type="match status" value="1"/>
</dbReference>
<comment type="caution">
    <text evidence="12">The sequence shown here is derived from an EMBL/GenBank/DDBJ whole genome shotgun (WGS) entry which is preliminary data.</text>
</comment>
<reference evidence="12" key="1">
    <citation type="submission" date="2023-06" db="EMBL/GenBank/DDBJ databases">
        <title>Conoideocrella luteorostrata (Hypocreales: Clavicipitaceae), a potential biocontrol fungus for elongate hemlock scale in United States Christmas tree production areas.</title>
        <authorList>
            <person name="Barrett H."/>
            <person name="Lovett B."/>
            <person name="Macias A.M."/>
            <person name="Stajich J.E."/>
            <person name="Kasson M.T."/>
        </authorList>
    </citation>
    <scope>NUCLEOTIDE SEQUENCE</scope>
    <source>
        <strain evidence="12">ARSEF 14590</strain>
    </source>
</reference>
<evidence type="ECO:0000256" key="7">
    <source>
        <dbReference type="ARBA" id="ARBA00022989"/>
    </source>
</evidence>
<dbReference type="InterPro" id="IPR011527">
    <property type="entry name" value="ABC1_TM_dom"/>
</dbReference>
<evidence type="ECO:0000313" key="12">
    <source>
        <dbReference type="EMBL" id="KAK2591920.1"/>
    </source>
</evidence>
<sequence length="451" mass="48906">MDTESLSKQDTETLTRVIDLFSSIAAAALVTTGSVFMLASVPFLILVIWALQHVYLRTSRQLRVLDLEGRSPLFTHFLETSNGLASIRAFGWQSRLRAKNERLVDQSQKPQYLLYCAERWLNLVLDLIAGAQAVLVVGLAIGLRRFTSPGLLGVSLNSVLSFSAYLSSLVSGWAMLETSLGAISRLKTFEATVKPEDRSTEIYCPPPSWPSRGAIEFRNVTSIHRADVIGIRNVSLQAKPGQKIGICGRTGSGKSSLVATIARLLEIDEGKIIIDNVDIATVPRETLRQRLVSLPQDPLILAGSVRLNVDPEAQCTDEAVSAALDRVGLGDLAQSRGIMADVTATSISRGQQQQLALARALLKRQISGSTILLLDEATSNLDADTDAVLQRILREDFAECTRLTVAHRIDTIMDSDVIIVMDSGSIVEVGPPGDLMVKGSGWFAELAKTKG</sequence>
<feature type="transmembrane region" description="Helical" evidence="9">
    <location>
        <begin position="120"/>
        <end position="143"/>
    </location>
</feature>
<dbReference type="InterPro" id="IPR044726">
    <property type="entry name" value="ABCC_6TM_D2"/>
</dbReference>
<keyword evidence="7 9" id="KW-1133">Transmembrane helix</keyword>
<comment type="subcellular location">
    <subcellularLocation>
        <location evidence="1">Cell membrane</location>
        <topology evidence="1">Multi-pass membrane protein</topology>
    </subcellularLocation>
</comment>
<dbReference type="PROSITE" id="PS50929">
    <property type="entry name" value="ABC_TM1F"/>
    <property type="match status" value="1"/>
</dbReference>
<evidence type="ECO:0000313" key="13">
    <source>
        <dbReference type="Proteomes" id="UP001251528"/>
    </source>
</evidence>
<evidence type="ECO:0000256" key="4">
    <source>
        <dbReference type="ARBA" id="ARBA00022692"/>
    </source>
</evidence>
<evidence type="ECO:0000256" key="1">
    <source>
        <dbReference type="ARBA" id="ARBA00004651"/>
    </source>
</evidence>